<dbReference type="EMBL" id="AJYA01000030">
    <property type="protein sequence ID" value="EIM75400.1"/>
    <property type="molecule type" value="Genomic_DNA"/>
</dbReference>
<reference evidence="2 3" key="1">
    <citation type="submission" date="2012-05" db="EMBL/GenBank/DDBJ databases">
        <title>Genome sequence of Nitritalea halalkaliphila LW7.</title>
        <authorList>
            <person name="Jangir P.K."/>
            <person name="Singh A."/>
            <person name="Shivaji S."/>
            <person name="Sharma R."/>
        </authorList>
    </citation>
    <scope>NUCLEOTIDE SEQUENCE [LARGE SCALE GENOMIC DNA]</scope>
    <source>
        <strain evidence="2 3">LW7</strain>
    </source>
</reference>
<sequence length="123" mass="13669">MNSTDKHQEGMQTRKSVLGEVHVAKAEAAKTSFDEGFQRFITESAWGTVWSSEHLTKRERSMITIALLAGLGHEEELILHFKATQQTGASLEDIREVLMHVAIYAGVPAANTAFRIAKQVFNL</sequence>
<dbReference type="PATRIC" id="fig|1189621.3.peg.2786"/>
<dbReference type="InterPro" id="IPR029032">
    <property type="entry name" value="AhpD-like"/>
</dbReference>
<name>I5C0P8_9BACT</name>
<dbReference type="GO" id="GO:0051920">
    <property type="term" value="F:peroxiredoxin activity"/>
    <property type="evidence" value="ECO:0007669"/>
    <property type="project" value="InterPro"/>
</dbReference>
<dbReference type="AlphaFoldDB" id="I5C0P8"/>
<organism evidence="2 3">
    <name type="scientific">Nitritalea halalkaliphila LW7</name>
    <dbReference type="NCBI Taxonomy" id="1189621"/>
    <lineage>
        <taxon>Bacteria</taxon>
        <taxon>Pseudomonadati</taxon>
        <taxon>Bacteroidota</taxon>
        <taxon>Cytophagia</taxon>
        <taxon>Cytophagales</taxon>
        <taxon>Cyclobacteriaceae</taxon>
        <taxon>Nitritalea</taxon>
    </lineage>
</organism>
<dbReference type="STRING" id="1189621.A3SI_13382"/>
<dbReference type="RefSeq" id="WP_009055855.1">
    <property type="nucleotide sequence ID" value="NZ_AJYA01000030.1"/>
</dbReference>
<gene>
    <name evidence="2" type="ORF">A3SI_13382</name>
</gene>
<dbReference type="OrthoDB" id="9780932at2"/>
<evidence type="ECO:0000313" key="3">
    <source>
        <dbReference type="Proteomes" id="UP000005551"/>
    </source>
</evidence>
<evidence type="ECO:0000313" key="2">
    <source>
        <dbReference type="EMBL" id="EIM75400.1"/>
    </source>
</evidence>
<accession>I5C0P8</accession>
<dbReference type="InterPro" id="IPR003779">
    <property type="entry name" value="CMD-like"/>
</dbReference>
<dbReference type="PANTHER" id="PTHR33570:SF2">
    <property type="entry name" value="CARBOXYMUCONOLACTONE DECARBOXYLASE-LIKE DOMAIN-CONTAINING PROTEIN"/>
    <property type="match status" value="1"/>
</dbReference>
<keyword evidence="3" id="KW-1185">Reference proteome</keyword>
<dbReference type="Proteomes" id="UP000005551">
    <property type="component" value="Unassembled WGS sequence"/>
</dbReference>
<dbReference type="PANTHER" id="PTHR33570">
    <property type="entry name" value="4-CARBOXYMUCONOLACTONE DECARBOXYLASE FAMILY PROTEIN"/>
    <property type="match status" value="1"/>
</dbReference>
<comment type="caution">
    <text evidence="2">The sequence shown here is derived from an EMBL/GenBank/DDBJ whole genome shotgun (WGS) entry which is preliminary data.</text>
</comment>
<dbReference type="Gene3D" id="1.20.1290.10">
    <property type="entry name" value="AhpD-like"/>
    <property type="match status" value="1"/>
</dbReference>
<proteinExistence type="predicted"/>
<dbReference type="Pfam" id="PF02627">
    <property type="entry name" value="CMD"/>
    <property type="match status" value="1"/>
</dbReference>
<protein>
    <submittedName>
        <fullName evidence="2">4-carboxymuconolactone decarboxylase</fullName>
    </submittedName>
</protein>
<dbReference type="InterPro" id="IPR012788">
    <property type="entry name" value="Decarb_PcaC"/>
</dbReference>
<dbReference type="InterPro" id="IPR052512">
    <property type="entry name" value="4CMD/NDH-1_regulator"/>
</dbReference>
<evidence type="ECO:0000259" key="1">
    <source>
        <dbReference type="Pfam" id="PF02627"/>
    </source>
</evidence>
<dbReference type="SUPFAM" id="SSF69118">
    <property type="entry name" value="AhpD-like"/>
    <property type="match status" value="1"/>
</dbReference>
<feature type="domain" description="Carboxymuconolactone decarboxylase-like" evidence="1">
    <location>
        <begin position="37"/>
        <end position="118"/>
    </location>
</feature>
<dbReference type="NCBIfam" id="TIGR02425">
    <property type="entry name" value="decarb_PcaC"/>
    <property type="match status" value="1"/>
</dbReference>